<dbReference type="PROSITE" id="PS51007">
    <property type="entry name" value="CYTC"/>
    <property type="match status" value="1"/>
</dbReference>
<evidence type="ECO:0000256" key="2">
    <source>
        <dbReference type="ARBA" id="ARBA00022617"/>
    </source>
</evidence>
<dbReference type="EMBL" id="JACRUJ010000001">
    <property type="protein sequence ID" value="MBC5839895.1"/>
    <property type="molecule type" value="Genomic_DNA"/>
</dbReference>
<dbReference type="PIRSF" id="PIRSF000294">
    <property type="entry name" value="Cytochrome-c_peroxidase"/>
    <property type="match status" value="1"/>
</dbReference>
<keyword evidence="11" id="KW-1185">Reference proteome</keyword>
<name>A0ABR7J2V7_9FLAO</name>
<feature type="domain" description="Cytochrome c" evidence="9">
    <location>
        <begin position="206"/>
        <end position="332"/>
    </location>
</feature>
<keyword evidence="4" id="KW-0732">Signal</keyword>
<evidence type="ECO:0000256" key="3">
    <source>
        <dbReference type="ARBA" id="ARBA00022723"/>
    </source>
</evidence>
<evidence type="ECO:0000256" key="5">
    <source>
        <dbReference type="ARBA" id="ARBA00022764"/>
    </source>
</evidence>
<proteinExistence type="predicted"/>
<dbReference type="PROSITE" id="PS51257">
    <property type="entry name" value="PROKAR_LIPOPROTEIN"/>
    <property type="match status" value="1"/>
</dbReference>
<keyword evidence="2 8" id="KW-0349">Heme</keyword>
<dbReference type="Proteomes" id="UP000629963">
    <property type="component" value="Unassembled WGS sequence"/>
</dbReference>
<dbReference type="RefSeq" id="WP_187008514.1">
    <property type="nucleotide sequence ID" value="NZ_JACRUI010000001.1"/>
</dbReference>
<comment type="subcellular location">
    <subcellularLocation>
        <location evidence="1">Periplasm</location>
    </subcellularLocation>
</comment>
<evidence type="ECO:0000259" key="9">
    <source>
        <dbReference type="PROSITE" id="PS51007"/>
    </source>
</evidence>
<comment type="caution">
    <text evidence="10">The sequence shown here is derived from an EMBL/GenBank/DDBJ whole genome shotgun (WGS) entry which is preliminary data.</text>
</comment>
<gene>
    <name evidence="10" type="ORF">H8R23_00605</name>
</gene>
<dbReference type="InterPro" id="IPR009056">
    <property type="entry name" value="Cyt_c-like_dom"/>
</dbReference>
<evidence type="ECO:0000313" key="10">
    <source>
        <dbReference type="EMBL" id="MBC5839895.1"/>
    </source>
</evidence>
<evidence type="ECO:0000256" key="8">
    <source>
        <dbReference type="PROSITE-ProRule" id="PRU00433"/>
    </source>
</evidence>
<dbReference type="InterPro" id="IPR004852">
    <property type="entry name" value="Di-haem_cyt_c_peroxidsae"/>
</dbReference>
<evidence type="ECO:0000256" key="7">
    <source>
        <dbReference type="ARBA" id="ARBA00023004"/>
    </source>
</evidence>
<evidence type="ECO:0000256" key="1">
    <source>
        <dbReference type="ARBA" id="ARBA00004418"/>
    </source>
</evidence>
<keyword evidence="3 8" id="KW-0479">Metal-binding</keyword>
<keyword evidence="5" id="KW-0574">Periplasm</keyword>
<evidence type="ECO:0000256" key="6">
    <source>
        <dbReference type="ARBA" id="ARBA00023002"/>
    </source>
</evidence>
<evidence type="ECO:0000256" key="4">
    <source>
        <dbReference type="ARBA" id="ARBA00022729"/>
    </source>
</evidence>
<dbReference type="PANTHER" id="PTHR30600">
    <property type="entry name" value="CYTOCHROME C PEROXIDASE-RELATED"/>
    <property type="match status" value="1"/>
</dbReference>
<keyword evidence="7 8" id="KW-0408">Iron</keyword>
<dbReference type="InterPro" id="IPR051395">
    <property type="entry name" value="Cytochrome_c_Peroxidase/MauG"/>
</dbReference>
<organism evidence="10 11">
    <name type="scientific">Flavobacterium kayseriense</name>
    <dbReference type="NCBI Taxonomy" id="2764714"/>
    <lineage>
        <taxon>Bacteria</taxon>
        <taxon>Pseudomonadati</taxon>
        <taxon>Bacteroidota</taxon>
        <taxon>Flavobacteriia</taxon>
        <taxon>Flavobacteriales</taxon>
        <taxon>Flavobacteriaceae</taxon>
        <taxon>Flavobacterium</taxon>
    </lineage>
</organism>
<dbReference type="Pfam" id="PF03150">
    <property type="entry name" value="CCP_MauG"/>
    <property type="match status" value="1"/>
</dbReference>
<dbReference type="InterPro" id="IPR036909">
    <property type="entry name" value="Cyt_c-like_dom_sf"/>
</dbReference>
<accession>A0ABR7J2V7</accession>
<keyword evidence="6" id="KW-0560">Oxidoreductase</keyword>
<sequence length="345" mass="38555">MKVRYILGMLLPFFMSCSDSDDSYVDRPLDFTVPSNFPALVYNVELNPPTEKGFELGKKLFYDGRLSSDGVVSCGFCHIQEDAFTHHGHTLSHGINNLVGDRNTPSIQNLAFQTTFMYDGATDHLDLLPIIPLTNPVEMNADLSAVVVMMKADPVYRNLFAAAFTDGKINSENMLKALSQFMVMMISSNSKYDKFRRNEVGGTFSTEEAAGYALFQLKCATCHATDLTTDHSFRNNGIVVNPALNDVGRYRVTQLVSDSYKFKVPSLRNVEKTAPYMHDGRFGTLEAVLNHYSNGVKDSPTLDPILNKNGQLGIPLSDSEKLQLISFLKTLTDNQYLTDKRFSEY</sequence>
<evidence type="ECO:0000313" key="11">
    <source>
        <dbReference type="Proteomes" id="UP000629963"/>
    </source>
</evidence>
<dbReference type="InterPro" id="IPR026259">
    <property type="entry name" value="MauG/Cytc_peroxidase"/>
</dbReference>
<dbReference type="SUPFAM" id="SSF46626">
    <property type="entry name" value="Cytochrome c"/>
    <property type="match status" value="2"/>
</dbReference>
<reference evidence="10 11" key="1">
    <citation type="submission" date="2020-08" db="EMBL/GenBank/DDBJ databases">
        <title>Description of novel Flavobacterium F-380 isolate.</title>
        <authorList>
            <person name="Saticioglu I.B."/>
            <person name="Duman M."/>
            <person name="Altun S."/>
        </authorList>
    </citation>
    <scope>NUCLEOTIDE SEQUENCE [LARGE SCALE GENOMIC DNA]</scope>
    <source>
        <strain evidence="10 11">F-380</strain>
    </source>
</reference>
<protein>
    <submittedName>
        <fullName evidence="10">C-type cytochrome</fullName>
    </submittedName>
</protein>
<dbReference type="Gene3D" id="1.10.760.10">
    <property type="entry name" value="Cytochrome c-like domain"/>
    <property type="match status" value="2"/>
</dbReference>
<dbReference type="PANTHER" id="PTHR30600:SF10">
    <property type="entry name" value="BLL6722 PROTEIN"/>
    <property type="match status" value="1"/>
</dbReference>